<evidence type="ECO:0000256" key="14">
    <source>
        <dbReference type="ARBA" id="ARBA00023128"/>
    </source>
</evidence>
<name>A0A0S2M8V7_9COLE</name>
<dbReference type="Pfam" id="PF00361">
    <property type="entry name" value="Proton_antipo_M"/>
    <property type="match status" value="1"/>
</dbReference>
<evidence type="ECO:0000256" key="8">
    <source>
        <dbReference type="ARBA" id="ARBA00022692"/>
    </source>
</evidence>
<evidence type="ECO:0000256" key="9">
    <source>
        <dbReference type="ARBA" id="ARBA00022967"/>
    </source>
</evidence>
<evidence type="ECO:0000256" key="10">
    <source>
        <dbReference type="ARBA" id="ARBA00022982"/>
    </source>
</evidence>
<feature type="domain" description="NADH:quinone oxidoreductase/Mrp antiporter transmembrane" evidence="18">
    <location>
        <begin position="106"/>
        <end position="389"/>
    </location>
</feature>
<feature type="transmembrane region" description="Helical" evidence="17">
    <location>
        <begin position="300"/>
        <end position="321"/>
    </location>
</feature>
<feature type="transmembrane region" description="Helical" evidence="17">
    <location>
        <begin position="342"/>
        <end position="363"/>
    </location>
</feature>
<feature type="domain" description="NADH:ubiquinone oxidoreductase chain 4 N-terminal" evidence="19">
    <location>
        <begin position="1"/>
        <end position="103"/>
    </location>
</feature>
<dbReference type="InterPro" id="IPR000260">
    <property type="entry name" value="NADH4_N"/>
</dbReference>
<sequence>MMKFLLMMIFMTPLNFQKNNFWLNQFIYLLLFFLYMLSFSFNYMVYNISYFMGCDLLSFMMVILSIWICSLMIMASLKIYKYNNYTNLFMLTLLLLLISLYCTFTSLNLFIFYLFFELSLIPTLMLIIGWGYQPERIQAGIYLLFYTMFMSLPMMISIFYMNKMLKFLSFYLMNNNLNLFFFYLFINLVFLVKMPMYLIHLWLPKAHVEASISGSMILAGVMLKLGGYGMMRLMLMFLNLGMKINYWFILISMMGGMLVSLICIRQTDMKSLIAYSSVAHMSMVLGGIMTLNYWGLCGALMMMLAHGLCSSGLFCLANISYERLSSRSLFLNKGLINLMPNMSLWWFLFCSSNMAAPPSLNLIGEILLINSLIGWNHYCMIILSLLSFFSAVYSLYLYSYSQHGKMYMGMYNYSMGYLREYLLLFLHWFPLNLLILKSEYFLLWIYLNSL</sequence>
<evidence type="ECO:0000256" key="15">
    <source>
        <dbReference type="ARBA" id="ARBA00023136"/>
    </source>
</evidence>
<evidence type="ECO:0000256" key="13">
    <source>
        <dbReference type="ARBA" id="ARBA00023075"/>
    </source>
</evidence>
<evidence type="ECO:0000256" key="3">
    <source>
        <dbReference type="ARBA" id="ARBA00009025"/>
    </source>
</evidence>
<keyword evidence="14 17" id="KW-0496">Mitochondrion</keyword>
<evidence type="ECO:0000256" key="16">
    <source>
        <dbReference type="ARBA" id="ARBA00049551"/>
    </source>
</evidence>
<evidence type="ECO:0000256" key="5">
    <source>
        <dbReference type="ARBA" id="ARBA00021006"/>
    </source>
</evidence>
<dbReference type="GO" id="GO:0042773">
    <property type="term" value="P:ATP synthesis coupled electron transport"/>
    <property type="evidence" value="ECO:0007669"/>
    <property type="project" value="InterPro"/>
</dbReference>
<dbReference type="GO" id="GO:0048039">
    <property type="term" value="F:ubiquinone binding"/>
    <property type="evidence" value="ECO:0007669"/>
    <property type="project" value="TreeGrafter"/>
</dbReference>
<reference evidence="20" key="1">
    <citation type="submission" date="2015-09" db="EMBL/GenBank/DDBJ databases">
        <title>Staphyliniformia phylogenetics from de novo mitogenomic assemblies.</title>
        <authorList>
            <person name="Favreau E.A."/>
            <person name="Linard B."/>
            <person name="Vogler A.P."/>
        </authorList>
    </citation>
    <scope>NUCLEOTIDE SEQUENCE</scope>
</reference>
<protein>
    <recommendedName>
        <fullName evidence="5 17">NADH-ubiquinone oxidoreductase chain 4</fullName>
        <ecNumber evidence="4 17">7.1.1.2</ecNumber>
    </recommendedName>
</protein>
<keyword evidence="9" id="KW-1278">Translocase</keyword>
<dbReference type="Pfam" id="PF01059">
    <property type="entry name" value="Oxidored_q5_N"/>
    <property type="match status" value="1"/>
</dbReference>
<keyword evidence="15 17" id="KW-0472">Membrane</keyword>
<evidence type="ECO:0000256" key="17">
    <source>
        <dbReference type="RuleBase" id="RU003297"/>
    </source>
</evidence>
<dbReference type="GO" id="GO:0015990">
    <property type="term" value="P:electron transport coupled proton transport"/>
    <property type="evidence" value="ECO:0007669"/>
    <property type="project" value="TreeGrafter"/>
</dbReference>
<gene>
    <name evidence="20" type="primary">nad4</name>
</gene>
<feature type="transmembrane region" description="Helical" evidence="17">
    <location>
        <begin position="110"/>
        <end position="132"/>
    </location>
</feature>
<feature type="transmembrane region" description="Helical" evidence="17">
    <location>
        <begin position="50"/>
        <end position="73"/>
    </location>
</feature>
<evidence type="ECO:0000256" key="12">
    <source>
        <dbReference type="ARBA" id="ARBA00023027"/>
    </source>
</evidence>
<dbReference type="PRINTS" id="PR01437">
    <property type="entry name" value="NUOXDRDTASE4"/>
</dbReference>
<keyword evidence="8 17" id="KW-0812">Transmembrane</keyword>
<dbReference type="EMBL" id="KT780692">
    <property type="protein sequence ID" value="ALO71119.1"/>
    <property type="molecule type" value="Genomic_DNA"/>
</dbReference>
<feature type="transmembrane region" description="Helical" evidence="17">
    <location>
        <begin position="139"/>
        <end position="160"/>
    </location>
</feature>
<comment type="catalytic activity">
    <reaction evidence="16 17">
        <text>a ubiquinone + NADH + 5 H(+)(in) = a ubiquinol + NAD(+) + 4 H(+)(out)</text>
        <dbReference type="Rhea" id="RHEA:29091"/>
        <dbReference type="Rhea" id="RHEA-COMP:9565"/>
        <dbReference type="Rhea" id="RHEA-COMP:9566"/>
        <dbReference type="ChEBI" id="CHEBI:15378"/>
        <dbReference type="ChEBI" id="CHEBI:16389"/>
        <dbReference type="ChEBI" id="CHEBI:17976"/>
        <dbReference type="ChEBI" id="CHEBI:57540"/>
        <dbReference type="ChEBI" id="CHEBI:57945"/>
        <dbReference type="EC" id="7.1.1.2"/>
    </reaction>
</comment>
<dbReference type="AlphaFoldDB" id="A0A0S2M8V7"/>
<keyword evidence="10 17" id="KW-0249">Electron transport</keyword>
<evidence type="ECO:0000256" key="6">
    <source>
        <dbReference type="ARBA" id="ARBA00022448"/>
    </source>
</evidence>
<evidence type="ECO:0000256" key="7">
    <source>
        <dbReference type="ARBA" id="ARBA00022660"/>
    </source>
</evidence>
<comment type="function">
    <text evidence="1">Core subunit of the mitochondrial membrane respiratory chain NADH dehydrogenase (Complex I) that is believed to belong to the minimal assembly required for catalysis. Complex I functions in the transfer of electrons from NADH to the respiratory chain. The immediate electron acceptor for the enzyme is believed to be ubiquinone.</text>
</comment>
<evidence type="ECO:0000313" key="20">
    <source>
        <dbReference type="EMBL" id="ALO71119.1"/>
    </source>
</evidence>
<feature type="transmembrane region" description="Helical" evidence="17">
    <location>
        <begin position="244"/>
        <end position="265"/>
    </location>
</feature>
<evidence type="ECO:0000256" key="2">
    <source>
        <dbReference type="ARBA" id="ARBA00004225"/>
    </source>
</evidence>
<dbReference type="PANTHER" id="PTHR43507">
    <property type="entry name" value="NADH-UBIQUINONE OXIDOREDUCTASE CHAIN 4"/>
    <property type="match status" value="1"/>
</dbReference>
<feature type="transmembrane region" description="Helical" evidence="17">
    <location>
        <begin position="85"/>
        <end position="104"/>
    </location>
</feature>
<feature type="transmembrane region" description="Helical" evidence="17">
    <location>
        <begin position="421"/>
        <end position="447"/>
    </location>
</feature>
<dbReference type="EC" id="7.1.1.2" evidence="4 17"/>
<comment type="subcellular location">
    <subcellularLocation>
        <location evidence="2 17">Mitochondrion membrane</location>
        <topology evidence="2 17">Multi-pass membrane protein</topology>
    </subcellularLocation>
</comment>
<evidence type="ECO:0000259" key="18">
    <source>
        <dbReference type="Pfam" id="PF00361"/>
    </source>
</evidence>
<keyword evidence="13 17" id="KW-0830">Ubiquinone</keyword>
<proteinExistence type="inferred from homology"/>
<keyword evidence="11 17" id="KW-1133">Transmembrane helix</keyword>
<organism evidence="20">
    <name type="scientific">Staphylinidae sp. 1 EF-2015</name>
    <dbReference type="NCBI Taxonomy" id="1756865"/>
    <lineage>
        <taxon>Eukaryota</taxon>
        <taxon>Metazoa</taxon>
        <taxon>Ecdysozoa</taxon>
        <taxon>Arthropoda</taxon>
        <taxon>Hexapoda</taxon>
        <taxon>Insecta</taxon>
        <taxon>Pterygota</taxon>
        <taxon>Neoptera</taxon>
        <taxon>Endopterygota</taxon>
        <taxon>Coleoptera</taxon>
        <taxon>Polyphaga</taxon>
        <taxon>Staphyliniformia</taxon>
        <taxon>Staphylinidae</taxon>
    </lineage>
</organism>
<feature type="transmembrane region" description="Helical" evidence="17">
    <location>
        <begin position="215"/>
        <end position="238"/>
    </location>
</feature>
<evidence type="ECO:0000256" key="11">
    <source>
        <dbReference type="ARBA" id="ARBA00022989"/>
    </source>
</evidence>
<feature type="transmembrane region" description="Helical" evidence="17">
    <location>
        <begin position="375"/>
        <end position="400"/>
    </location>
</feature>
<accession>A0A0S2M8V7</accession>
<keyword evidence="6 17" id="KW-0813">Transport</keyword>
<feature type="transmembrane region" description="Helical" evidence="17">
    <location>
        <begin position="272"/>
        <end position="294"/>
    </location>
</feature>
<geneLocation type="mitochondrion" evidence="20"/>
<evidence type="ECO:0000256" key="1">
    <source>
        <dbReference type="ARBA" id="ARBA00003257"/>
    </source>
</evidence>
<dbReference type="GO" id="GO:0008137">
    <property type="term" value="F:NADH dehydrogenase (ubiquinone) activity"/>
    <property type="evidence" value="ECO:0007669"/>
    <property type="project" value="UniProtKB-UniRule"/>
</dbReference>
<feature type="transmembrane region" description="Helical" evidence="17">
    <location>
        <begin position="180"/>
        <end position="203"/>
    </location>
</feature>
<evidence type="ECO:0000259" key="19">
    <source>
        <dbReference type="Pfam" id="PF01059"/>
    </source>
</evidence>
<dbReference type="PANTHER" id="PTHR43507:SF20">
    <property type="entry name" value="NADH-UBIQUINONE OXIDOREDUCTASE CHAIN 4"/>
    <property type="match status" value="1"/>
</dbReference>
<comment type="similarity">
    <text evidence="3 17">Belongs to the complex I subunit 4 family.</text>
</comment>
<feature type="transmembrane region" description="Helical" evidence="17">
    <location>
        <begin position="21"/>
        <end position="44"/>
    </location>
</feature>
<comment type="function">
    <text evidence="17">Core subunit of the mitochondrial membrane respiratory chain NADH dehydrogenase (Complex I) which catalyzes electron transfer from NADH through the respiratory chain, using ubiquinone as an electron acceptor. Essential for the catalytic activity and assembly of complex I.</text>
</comment>
<keyword evidence="7 17" id="KW-0679">Respiratory chain</keyword>
<dbReference type="GO" id="GO:0031966">
    <property type="term" value="C:mitochondrial membrane"/>
    <property type="evidence" value="ECO:0007669"/>
    <property type="project" value="UniProtKB-SubCell"/>
</dbReference>
<dbReference type="InterPro" id="IPR003918">
    <property type="entry name" value="NADH_UbQ_OxRdtase"/>
</dbReference>
<evidence type="ECO:0000256" key="4">
    <source>
        <dbReference type="ARBA" id="ARBA00012944"/>
    </source>
</evidence>
<dbReference type="GO" id="GO:0003954">
    <property type="term" value="F:NADH dehydrogenase activity"/>
    <property type="evidence" value="ECO:0007669"/>
    <property type="project" value="TreeGrafter"/>
</dbReference>
<keyword evidence="12 17" id="KW-0520">NAD</keyword>
<dbReference type="InterPro" id="IPR001750">
    <property type="entry name" value="ND/Mrp_TM"/>
</dbReference>